<dbReference type="GO" id="GO:0004146">
    <property type="term" value="F:dihydrofolate reductase activity"/>
    <property type="evidence" value="ECO:0007669"/>
    <property type="project" value="InterPro"/>
</dbReference>
<dbReference type="InterPro" id="IPR000398">
    <property type="entry name" value="Thymidylate_synthase"/>
</dbReference>
<evidence type="ECO:0000313" key="9">
    <source>
        <dbReference type="EMBL" id="VVU95501.1"/>
    </source>
</evidence>
<evidence type="ECO:0000256" key="4">
    <source>
        <dbReference type="ARBA" id="ARBA00022679"/>
    </source>
</evidence>
<evidence type="ECO:0000256" key="2">
    <source>
        <dbReference type="ARBA" id="ARBA00009972"/>
    </source>
</evidence>
<accession>A0A5E8CJN3</accession>
<evidence type="ECO:0000256" key="7">
    <source>
        <dbReference type="ARBA" id="ARBA00023002"/>
    </source>
</evidence>
<dbReference type="PRINTS" id="PR00108">
    <property type="entry name" value="THYMDSNTHASE"/>
</dbReference>
<dbReference type="InterPro" id="IPR001796">
    <property type="entry name" value="DHFR_dom"/>
</dbReference>
<dbReference type="EMBL" id="CABVLZ010000004">
    <property type="protein sequence ID" value="VVU95501.1"/>
    <property type="molecule type" value="Genomic_DNA"/>
</dbReference>
<gene>
    <name evidence="9" type="ORF">CPAV1605_1252</name>
</gene>
<dbReference type="InterPro" id="IPR017925">
    <property type="entry name" value="DHFR_CS"/>
</dbReference>
<comment type="similarity">
    <text evidence="2">Belongs to the thymidylate synthase family.</text>
</comment>
<dbReference type="GO" id="GO:0005739">
    <property type="term" value="C:mitochondrion"/>
    <property type="evidence" value="ECO:0007669"/>
    <property type="project" value="TreeGrafter"/>
</dbReference>
<comment type="pathway">
    <text evidence="1">Pyrimidine metabolism; dTTP biosynthesis.</text>
</comment>
<dbReference type="PANTHER" id="PTHR11548:SF2">
    <property type="entry name" value="THYMIDYLATE SYNTHASE"/>
    <property type="match status" value="1"/>
</dbReference>
<keyword evidence="3" id="KW-0489">Methyltransferase</keyword>
<reference evidence="9" key="1">
    <citation type="submission" date="2019-09" db="EMBL/GenBank/DDBJ databases">
        <authorList>
            <person name="Needham M D."/>
        </authorList>
    </citation>
    <scope>NUCLEOTIDE SEQUENCE</scope>
</reference>
<dbReference type="PANTHER" id="PTHR11548">
    <property type="entry name" value="THYMIDYLATE SYNTHASE 1"/>
    <property type="match status" value="1"/>
</dbReference>
<organism evidence="9">
    <name type="scientific">seawater metagenome</name>
    <dbReference type="NCBI Taxonomy" id="1561972"/>
    <lineage>
        <taxon>unclassified sequences</taxon>
        <taxon>metagenomes</taxon>
        <taxon>ecological metagenomes</taxon>
    </lineage>
</organism>
<dbReference type="InterPro" id="IPR024072">
    <property type="entry name" value="DHFR-like_dom_sf"/>
</dbReference>
<proteinExistence type="inferred from homology"/>
<dbReference type="Pfam" id="PF00303">
    <property type="entry name" value="Thymidylat_synt"/>
    <property type="match status" value="1"/>
</dbReference>
<dbReference type="GO" id="GO:0046654">
    <property type="term" value="P:tetrahydrofolate biosynthetic process"/>
    <property type="evidence" value="ECO:0007669"/>
    <property type="project" value="InterPro"/>
</dbReference>
<dbReference type="GO" id="GO:0006730">
    <property type="term" value="P:one-carbon metabolic process"/>
    <property type="evidence" value="ECO:0007669"/>
    <property type="project" value="InterPro"/>
</dbReference>
<evidence type="ECO:0000256" key="5">
    <source>
        <dbReference type="ARBA" id="ARBA00022727"/>
    </source>
</evidence>
<dbReference type="CDD" id="cd00351">
    <property type="entry name" value="TS_Pyrimidine_HMase"/>
    <property type="match status" value="1"/>
</dbReference>
<dbReference type="Gene3D" id="3.30.572.10">
    <property type="entry name" value="Thymidylate synthase/dCMP hydroxymethylase domain"/>
    <property type="match status" value="1"/>
</dbReference>
<dbReference type="SUPFAM" id="SSF55831">
    <property type="entry name" value="Thymidylate synthase/dCMP hydroxymethylase"/>
    <property type="match status" value="1"/>
</dbReference>
<keyword evidence="5" id="KW-0545">Nucleotide biosynthesis</keyword>
<dbReference type="PIRSF" id="PIRSF000389">
    <property type="entry name" value="DHFR-TS"/>
    <property type="match status" value="1"/>
</dbReference>
<evidence type="ECO:0000256" key="6">
    <source>
        <dbReference type="ARBA" id="ARBA00022857"/>
    </source>
</evidence>
<keyword evidence="6" id="KW-0521">NADP</keyword>
<evidence type="ECO:0000256" key="1">
    <source>
        <dbReference type="ARBA" id="ARBA00004992"/>
    </source>
</evidence>
<dbReference type="HAMAP" id="MF_00008">
    <property type="entry name" value="Thymidy_synth_bact"/>
    <property type="match status" value="1"/>
</dbReference>
<dbReference type="PROSITE" id="PS00075">
    <property type="entry name" value="DHFR_1"/>
    <property type="match status" value="1"/>
</dbReference>
<dbReference type="GO" id="GO:0032259">
    <property type="term" value="P:methylation"/>
    <property type="evidence" value="ECO:0007669"/>
    <property type="project" value="UniProtKB-KW"/>
</dbReference>
<dbReference type="PROSITE" id="PS51330">
    <property type="entry name" value="DHFR_2"/>
    <property type="match status" value="1"/>
</dbReference>
<dbReference type="CDD" id="cd00209">
    <property type="entry name" value="DHFR"/>
    <property type="match status" value="1"/>
</dbReference>
<dbReference type="NCBIfam" id="TIGR03284">
    <property type="entry name" value="thym_sym"/>
    <property type="match status" value="1"/>
</dbReference>
<name>A0A5E8CJN3_9ZZZZ</name>
<evidence type="ECO:0000256" key="3">
    <source>
        <dbReference type="ARBA" id="ARBA00022603"/>
    </source>
</evidence>
<dbReference type="InterPro" id="IPR023451">
    <property type="entry name" value="Thymidate_synth/dCMP_Mease_dom"/>
</dbReference>
<feature type="domain" description="DHFR" evidence="8">
    <location>
        <begin position="1"/>
        <end position="178"/>
    </location>
</feature>
<keyword evidence="4" id="KW-0808">Transferase</keyword>
<dbReference type="SUPFAM" id="SSF53597">
    <property type="entry name" value="Dihydrofolate reductase-like"/>
    <property type="match status" value="1"/>
</dbReference>
<dbReference type="FunFam" id="3.30.572.10:FF:000007">
    <property type="entry name" value="thymidylate synthase isoform X2"/>
    <property type="match status" value="1"/>
</dbReference>
<dbReference type="Gene3D" id="3.40.430.10">
    <property type="entry name" value="Dihydrofolate Reductase, subunit A"/>
    <property type="match status" value="1"/>
</dbReference>
<sequence length="466" mass="53893">MFDIIVAVDSKYGIGKDGILPWKIKIDMEYFKNKTTYTEFPNQINVVIMGYNTWISIPKAYRPLKGRINIILTNKHKDMIKQDEITKIADGLQNAYEIANTFNPYNIFVIGGATIYNEALKSSYLRNIYITHIDQDFNCDTFFKTNTKFCLKTKSSVIEGMDAIQNSKLNLFFSNYELISHPEEQYLCLLEEIINRGELRQTRNAQTLSIFGKQLRFDISQSFPLLTTKRMYWKGIVEELLFFIRGDTDSKILSNKGVKIWQGNTSKEFLNSRGLGNYEEGFMGPMYGYQWRYFNKPYQKDTVEKGIDQLQYCIDLIKSDPTNRRIMMIAYNPCQLKESVLAPCHSIVVQFYVQGNKLSCHMYQRSADTFLGLPFNIASTSLLTYLIAKVTDLEPGEVIISLGDTHLYNNHIDVARKQLSRNPKPFPKLNIKNNIRSLSDIENMTLEDFELVDYQCHPGIKAEMVV</sequence>
<dbReference type="Pfam" id="PF00186">
    <property type="entry name" value="DHFR_1"/>
    <property type="match status" value="1"/>
</dbReference>
<evidence type="ECO:0000259" key="8">
    <source>
        <dbReference type="PROSITE" id="PS51330"/>
    </source>
</evidence>
<dbReference type="GO" id="GO:0006231">
    <property type="term" value="P:dTMP biosynthetic process"/>
    <property type="evidence" value="ECO:0007669"/>
    <property type="project" value="InterPro"/>
</dbReference>
<protein>
    <submittedName>
        <fullName evidence="9">Thymidylate synthase</fullName>
    </submittedName>
</protein>
<dbReference type="GO" id="GO:0004799">
    <property type="term" value="F:thymidylate synthase activity"/>
    <property type="evidence" value="ECO:0007669"/>
    <property type="project" value="InterPro"/>
</dbReference>
<dbReference type="AlphaFoldDB" id="A0A5E8CJN3"/>
<dbReference type="InterPro" id="IPR036926">
    <property type="entry name" value="Thymidate_synth/dCMP_Mease_sf"/>
</dbReference>
<keyword evidence="7" id="KW-0560">Oxidoreductase</keyword>
<dbReference type="InterPro" id="IPR045097">
    <property type="entry name" value="Thymidate_synth/dCMP_Mease"/>
</dbReference>
<dbReference type="InterPro" id="IPR012262">
    <property type="entry name" value="DHFR-TS"/>
</dbReference>
<dbReference type="GO" id="GO:0005829">
    <property type="term" value="C:cytosol"/>
    <property type="evidence" value="ECO:0007669"/>
    <property type="project" value="TreeGrafter"/>
</dbReference>